<dbReference type="RefSeq" id="XP_018017022.1">
    <property type="nucleotide sequence ID" value="XM_018161533.2"/>
</dbReference>
<name>A0A8B7NTI3_HYAAZ</name>
<feature type="region of interest" description="Disordered" evidence="1">
    <location>
        <begin position="25"/>
        <end position="48"/>
    </location>
</feature>
<organism evidence="2 3">
    <name type="scientific">Hyalella azteca</name>
    <name type="common">Amphipod</name>
    <dbReference type="NCBI Taxonomy" id="294128"/>
    <lineage>
        <taxon>Eukaryota</taxon>
        <taxon>Metazoa</taxon>
        <taxon>Ecdysozoa</taxon>
        <taxon>Arthropoda</taxon>
        <taxon>Crustacea</taxon>
        <taxon>Multicrustacea</taxon>
        <taxon>Malacostraca</taxon>
        <taxon>Eumalacostraca</taxon>
        <taxon>Peracarida</taxon>
        <taxon>Amphipoda</taxon>
        <taxon>Senticaudata</taxon>
        <taxon>Talitrida</taxon>
        <taxon>Talitroidea</taxon>
        <taxon>Hyalellidae</taxon>
        <taxon>Hyalella</taxon>
    </lineage>
</organism>
<feature type="compositionally biased region" description="Polar residues" evidence="1">
    <location>
        <begin position="80"/>
        <end position="91"/>
    </location>
</feature>
<evidence type="ECO:0000313" key="3">
    <source>
        <dbReference type="RefSeq" id="XP_018017022.1"/>
    </source>
</evidence>
<evidence type="ECO:0000313" key="2">
    <source>
        <dbReference type="Proteomes" id="UP000694843"/>
    </source>
</evidence>
<proteinExistence type="predicted"/>
<keyword evidence="2" id="KW-1185">Reference proteome</keyword>
<accession>A0A8B7NTI3</accession>
<protein>
    <submittedName>
        <fullName evidence="3">Uncharacterized protein LOC108673675</fullName>
    </submittedName>
</protein>
<dbReference type="Proteomes" id="UP000694843">
    <property type="component" value="Unplaced"/>
</dbReference>
<dbReference type="AlphaFoldDB" id="A0A8B7NTI3"/>
<dbReference type="OrthoDB" id="6436378at2759"/>
<dbReference type="KEGG" id="hazt:108673675"/>
<reference evidence="3" key="1">
    <citation type="submission" date="2025-08" db="UniProtKB">
        <authorList>
            <consortium name="RefSeq"/>
        </authorList>
    </citation>
    <scope>IDENTIFICATION</scope>
    <source>
        <tissue evidence="3">Whole organism</tissue>
    </source>
</reference>
<feature type="region of interest" description="Disordered" evidence="1">
    <location>
        <begin position="71"/>
        <end position="113"/>
    </location>
</feature>
<sequence length="145" mass="15273">MSADDTPTPVVPNPCGTYENLAADFAETPPGTAKPTKSESVHQSTTESPKYLTGTCIVSVSNTVPCRAPITSLEMPGPSPNKSFSPGSQSYKIHRKSSASGMGPVMQKHNPLPTTPTKGDRFKYAFTCPPHGMVGAISLPLKVTL</sequence>
<dbReference type="GeneID" id="108673675"/>
<evidence type="ECO:0000256" key="1">
    <source>
        <dbReference type="SAM" id="MobiDB-lite"/>
    </source>
</evidence>
<gene>
    <name evidence="3" type="primary">LOC108673675</name>
</gene>